<protein>
    <submittedName>
        <fullName evidence="2">Type VI secretion protein</fullName>
    </submittedName>
</protein>
<proteinExistence type="predicted"/>
<dbReference type="AlphaFoldDB" id="A0A1Q4NUH1"/>
<dbReference type="PANTHER" id="PTHR33840:SF1">
    <property type="entry name" value="TLE1 PHOSPHOLIPASE DOMAIN-CONTAINING PROTEIN"/>
    <property type="match status" value="1"/>
</dbReference>
<dbReference type="PANTHER" id="PTHR33840">
    <property type="match status" value="1"/>
</dbReference>
<dbReference type="Proteomes" id="UP000185770">
    <property type="component" value="Unassembled WGS sequence"/>
</dbReference>
<dbReference type="EMBL" id="MJAO01000035">
    <property type="protein sequence ID" value="OKB64512.1"/>
    <property type="molecule type" value="Genomic_DNA"/>
</dbReference>
<sequence>MTKYQGYDVTDGTHKTSIHNEWKTVVAQKKPVRGVTLTIGVFFDGTGNNRENTASRLMQFNECNAPQQGVNQKDAQSCEDFLNAINKDSFSNGSYRGYYSNIHWLNLLYKPNQLLSENQTVAQIRTYISGIGTAAGESDSAIGMGLGTSILDVFEGVVTKTDEAMKGITRAILEFMEFNLNPDFCIAKIQFDVFGFSRGAAAARHFANRVMEQDPAIASAIAKGLRGDYYDGKPSGEVRFLGIFDTVAAIGGINNFFDINGRSNPRVKLELRPSVAKKVFQITAMNEYRYNFSLNSIKGMWPELALPGSHSDIGGGYNPVGSPLQENESLFLSCPEFDIVSDDTQETATRVYRNAEKAREALVSLPALKYVLPHGKITTKTRSVGVMNSNQRRSGGIQKQVGAAVFFERTAIPNEWANVCLRVMLDAAQEAGVLFAPIDPANPDTKLPPELIPLSDKAIAQGKAVRLGQAPQPFTEEERLLIGKYTHCSAKWNIESDRNLWVDPKTGEIFIHRFGPKEDKAFVFPNKPNGHWIRSVWYMDDQQRLHDSAVKNGDFTTSEY</sequence>
<reference evidence="2 3" key="1">
    <citation type="submission" date="2016-09" db="EMBL/GenBank/DDBJ databases">
        <title>Serratia marcescens MSU-97 and epiphytic antimycotic-producing bacteria.</title>
        <authorList>
            <person name="Matilla M.A."/>
        </authorList>
    </citation>
    <scope>NUCLEOTIDE SEQUENCE [LARGE SCALE GENOMIC DNA]</scope>
    <source>
        <strain evidence="2 3">MSU-97</strain>
    </source>
</reference>
<dbReference type="Pfam" id="PF09994">
    <property type="entry name" value="T6SS_Tle1-like_cat"/>
    <property type="match status" value="1"/>
</dbReference>
<comment type="caution">
    <text evidence="2">The sequence shown here is derived from an EMBL/GenBank/DDBJ whole genome shotgun (WGS) entry which is preliminary data.</text>
</comment>
<feature type="domain" description="T6SS Phospholipase effector Tle1-like catalytic" evidence="1">
    <location>
        <begin position="233"/>
        <end position="319"/>
    </location>
</feature>
<gene>
    <name evidence="2" type="ORF">BHU62_22155</name>
</gene>
<organism evidence="2 3">
    <name type="scientific">Serratia marcescens</name>
    <dbReference type="NCBI Taxonomy" id="615"/>
    <lineage>
        <taxon>Bacteria</taxon>
        <taxon>Pseudomonadati</taxon>
        <taxon>Pseudomonadota</taxon>
        <taxon>Gammaproteobacteria</taxon>
        <taxon>Enterobacterales</taxon>
        <taxon>Yersiniaceae</taxon>
        <taxon>Serratia</taxon>
    </lineage>
</organism>
<evidence type="ECO:0000313" key="2">
    <source>
        <dbReference type="EMBL" id="OKB64512.1"/>
    </source>
</evidence>
<name>A0A1Q4NUH1_SERMA</name>
<evidence type="ECO:0000259" key="1">
    <source>
        <dbReference type="Pfam" id="PF09994"/>
    </source>
</evidence>
<accession>A0A1Q4NUH1</accession>
<evidence type="ECO:0000313" key="3">
    <source>
        <dbReference type="Proteomes" id="UP000185770"/>
    </source>
</evidence>
<dbReference type="InterPro" id="IPR018712">
    <property type="entry name" value="Tle1-like_cat"/>
</dbReference>
<dbReference type="RefSeq" id="WP_073534680.1">
    <property type="nucleotide sequence ID" value="NZ_MJAO01000035.1"/>
</dbReference>
<dbReference type="OrthoDB" id="4378831at2"/>